<feature type="region of interest" description="Disordered" evidence="8">
    <location>
        <begin position="288"/>
        <end position="312"/>
    </location>
</feature>
<dbReference type="Proteomes" id="UP000663852">
    <property type="component" value="Unassembled WGS sequence"/>
</dbReference>
<dbReference type="OrthoDB" id="6284217at2759"/>
<gene>
    <name evidence="11" type="ORF">EDS130_LOCUS34167</name>
    <name evidence="10" type="ORF">XAT740_LOCUS8150</name>
</gene>
<keyword evidence="3" id="KW-0805">Transcription regulation</keyword>
<evidence type="ECO:0000313" key="12">
    <source>
        <dbReference type="Proteomes" id="UP000663828"/>
    </source>
</evidence>
<feature type="compositionally biased region" description="Polar residues" evidence="8">
    <location>
        <begin position="288"/>
        <end position="301"/>
    </location>
</feature>
<dbReference type="Gene3D" id="6.10.140.340">
    <property type="match status" value="1"/>
</dbReference>
<accession>A0A813ZRR4</accession>
<dbReference type="PANTHER" id="PTHR23288:SF17">
    <property type="entry name" value="RNA POLYMERASE II ELONGATION FACTOR ELL"/>
    <property type="match status" value="1"/>
</dbReference>
<evidence type="ECO:0000256" key="5">
    <source>
        <dbReference type="ARBA" id="ARBA00023242"/>
    </source>
</evidence>
<feature type="compositionally biased region" description="Low complexity" evidence="8">
    <location>
        <begin position="302"/>
        <end position="312"/>
    </location>
</feature>
<sequence>MDRNLRGNHRFRLNEDSASNDDGKLLIFVKLTDSCMKAIETHIKQNKKGNLSNIKFNLTGGEISIPINNNDRKTYSFQISPEDKTPEVFQCIKQINRDQLESCGLIEQRINVQAQEDVYSMTRTKVSEFQKHEELTKKQTKEIGETSKAILEKKTHKSSNPRSSLSTLNKSKMRPGSNQEEHSSSTSNTQPSSFERPLRERLIHLLAARTYKKPDLIARLKTEGGIRDEDKDQLDAILSSISTQLKTGEYILQKHLLTTGEINYDWPFYPKGEANIVRKKIKEAQVNSARSTLTKTNNEVPSTSNSKPLISNSSSSIKTKAIVTNEKTSVETDDVTQNPLSDEKMQQLSDMLDKLTNALSDNEKSHENLTNEFDLIDESDLDEVEKEYHRLVPEYNQLIDYLNEISQKFSILQQQFTDDQNHEKAKKIVEEFFKYETNDGFLNKRQRVYQLHHKLNHLQKLLQKPSPSNSLSLDDDDDEDDDDNY</sequence>
<evidence type="ECO:0000313" key="11">
    <source>
        <dbReference type="EMBL" id="CAF1367222.1"/>
    </source>
</evidence>
<dbReference type="Gene3D" id="1.10.10.2670">
    <property type="entry name" value="E3 ubiquitin-protein ligase"/>
    <property type="match status" value="1"/>
</dbReference>
<dbReference type="SUPFAM" id="SSF144292">
    <property type="entry name" value="occludin/ELL-like"/>
    <property type="match status" value="1"/>
</dbReference>
<feature type="compositionally biased region" description="Polar residues" evidence="8">
    <location>
        <begin position="160"/>
        <end position="170"/>
    </location>
</feature>
<dbReference type="GO" id="GO:0008023">
    <property type="term" value="C:transcription elongation factor complex"/>
    <property type="evidence" value="ECO:0007669"/>
    <property type="project" value="InterPro"/>
</dbReference>
<evidence type="ECO:0000256" key="4">
    <source>
        <dbReference type="ARBA" id="ARBA00023163"/>
    </source>
</evidence>
<feature type="region of interest" description="Disordered" evidence="8">
    <location>
        <begin position="150"/>
        <end position="196"/>
    </location>
</feature>
<dbReference type="InterPro" id="IPR042065">
    <property type="entry name" value="E3_ELL-like"/>
</dbReference>
<keyword evidence="4" id="KW-0804">Transcription</keyword>
<dbReference type="EMBL" id="CAJNOR010000401">
    <property type="protein sequence ID" value="CAF0903488.1"/>
    <property type="molecule type" value="Genomic_DNA"/>
</dbReference>
<dbReference type="InterPro" id="IPR036390">
    <property type="entry name" value="WH_DNA-bd_sf"/>
</dbReference>
<dbReference type="GO" id="GO:0032968">
    <property type="term" value="P:positive regulation of transcription elongation by RNA polymerase II"/>
    <property type="evidence" value="ECO:0007669"/>
    <property type="project" value="TreeGrafter"/>
</dbReference>
<dbReference type="InterPro" id="IPR019464">
    <property type="entry name" value="ELL_N"/>
</dbReference>
<comment type="similarity">
    <text evidence="2 6">Belongs to the ELL/occludin family.</text>
</comment>
<dbReference type="GO" id="GO:0006368">
    <property type="term" value="P:transcription elongation by RNA polymerase II"/>
    <property type="evidence" value="ECO:0007669"/>
    <property type="project" value="InterPro"/>
</dbReference>
<dbReference type="PROSITE" id="PS51980">
    <property type="entry name" value="OCEL"/>
    <property type="match status" value="1"/>
</dbReference>
<dbReference type="SUPFAM" id="SSF46785">
    <property type="entry name" value="Winged helix' DNA-binding domain"/>
    <property type="match status" value="1"/>
</dbReference>
<dbReference type="AlphaFoldDB" id="A0A813ZRR4"/>
<dbReference type="InterPro" id="IPR010844">
    <property type="entry name" value="Occludin_ELL"/>
</dbReference>
<evidence type="ECO:0000259" key="9">
    <source>
        <dbReference type="PROSITE" id="PS51980"/>
    </source>
</evidence>
<evidence type="ECO:0000256" key="1">
    <source>
        <dbReference type="ARBA" id="ARBA00004123"/>
    </source>
</evidence>
<dbReference type="Proteomes" id="UP000663828">
    <property type="component" value="Unassembled WGS sequence"/>
</dbReference>
<feature type="domain" description="OCEL" evidence="9">
    <location>
        <begin position="366"/>
        <end position="470"/>
    </location>
</feature>
<dbReference type="EMBL" id="CAJNOJ010000282">
    <property type="protein sequence ID" value="CAF1367222.1"/>
    <property type="molecule type" value="Genomic_DNA"/>
</dbReference>
<feature type="compositionally biased region" description="Low complexity" evidence="8">
    <location>
        <begin position="184"/>
        <end position="193"/>
    </location>
</feature>
<dbReference type="InterPro" id="IPR031176">
    <property type="entry name" value="ELL/occludin"/>
</dbReference>
<feature type="compositionally biased region" description="Acidic residues" evidence="8">
    <location>
        <begin position="473"/>
        <end position="485"/>
    </location>
</feature>
<dbReference type="GO" id="GO:0042795">
    <property type="term" value="P:snRNA transcription by RNA polymerase II"/>
    <property type="evidence" value="ECO:0007669"/>
    <property type="project" value="TreeGrafter"/>
</dbReference>
<name>A0A813ZRR4_ADIRI</name>
<keyword evidence="12" id="KW-1185">Reference proteome</keyword>
<evidence type="ECO:0000313" key="10">
    <source>
        <dbReference type="EMBL" id="CAF0903488.1"/>
    </source>
</evidence>
<protein>
    <recommendedName>
        <fullName evidence="9">OCEL domain-containing protein</fullName>
    </recommendedName>
</protein>
<feature type="coiled-coil region" evidence="7">
    <location>
        <begin position="345"/>
        <end position="372"/>
    </location>
</feature>
<evidence type="ECO:0000256" key="8">
    <source>
        <dbReference type="SAM" id="MobiDB-lite"/>
    </source>
</evidence>
<feature type="region of interest" description="Disordered" evidence="8">
    <location>
        <begin position="460"/>
        <end position="485"/>
    </location>
</feature>
<organism evidence="10 12">
    <name type="scientific">Adineta ricciae</name>
    <name type="common">Rotifer</name>
    <dbReference type="NCBI Taxonomy" id="249248"/>
    <lineage>
        <taxon>Eukaryota</taxon>
        <taxon>Metazoa</taxon>
        <taxon>Spiralia</taxon>
        <taxon>Gnathifera</taxon>
        <taxon>Rotifera</taxon>
        <taxon>Eurotatoria</taxon>
        <taxon>Bdelloidea</taxon>
        <taxon>Adinetida</taxon>
        <taxon>Adinetidae</taxon>
        <taxon>Adineta</taxon>
    </lineage>
</organism>
<reference evidence="10" key="1">
    <citation type="submission" date="2021-02" db="EMBL/GenBank/DDBJ databases">
        <authorList>
            <person name="Nowell W R."/>
        </authorList>
    </citation>
    <scope>NUCLEOTIDE SEQUENCE</scope>
</reference>
<evidence type="ECO:0000256" key="2">
    <source>
        <dbReference type="ARBA" id="ARBA00009171"/>
    </source>
</evidence>
<comment type="subcellular location">
    <subcellularLocation>
        <location evidence="1">Nucleus</location>
    </subcellularLocation>
</comment>
<evidence type="ECO:0000256" key="7">
    <source>
        <dbReference type="SAM" id="Coils"/>
    </source>
</evidence>
<keyword evidence="5" id="KW-0539">Nucleus</keyword>
<comment type="caution">
    <text evidence="10">The sequence shown here is derived from an EMBL/GenBank/DDBJ whole genome shotgun (WGS) entry which is preliminary data.</text>
</comment>
<keyword evidence="7" id="KW-0175">Coiled coil</keyword>
<dbReference type="Pfam" id="PF10390">
    <property type="entry name" value="ELL"/>
    <property type="match status" value="1"/>
</dbReference>
<dbReference type="GO" id="GO:0000987">
    <property type="term" value="F:cis-regulatory region sequence-specific DNA binding"/>
    <property type="evidence" value="ECO:0007669"/>
    <property type="project" value="TreeGrafter"/>
</dbReference>
<proteinExistence type="inferred from homology"/>
<evidence type="ECO:0000256" key="6">
    <source>
        <dbReference type="PROSITE-ProRule" id="PRU01324"/>
    </source>
</evidence>
<evidence type="ECO:0000256" key="3">
    <source>
        <dbReference type="ARBA" id="ARBA00023015"/>
    </source>
</evidence>
<dbReference type="PANTHER" id="PTHR23288">
    <property type="entry name" value="OCCLUDIN AND RNA POLYMERASE II ELONGATION FACTOR ELL"/>
    <property type="match status" value="1"/>
</dbReference>